<dbReference type="OrthoDB" id="530212at2"/>
<proteinExistence type="predicted"/>
<name>I3INF2_9BACT</name>
<dbReference type="eggNOG" id="COG3385">
    <property type="taxonomic scope" value="Bacteria"/>
</dbReference>
<dbReference type="EMBL" id="BAFH01000003">
    <property type="protein sequence ID" value="GAB63247.1"/>
    <property type="molecule type" value="Genomic_DNA"/>
</dbReference>
<gene>
    <name evidence="1" type="ORF">KSU1_C1651</name>
</gene>
<comment type="caution">
    <text evidence="1">The sequence shown here is derived from an EMBL/GenBank/DDBJ whole genome shotgun (WGS) entry which is preliminary data.</text>
</comment>
<protein>
    <submittedName>
        <fullName evidence="1">Putative transposase</fullName>
    </submittedName>
</protein>
<dbReference type="AlphaFoldDB" id="I3INF2"/>
<evidence type="ECO:0000313" key="1">
    <source>
        <dbReference type="EMBL" id="GAB63247.1"/>
    </source>
</evidence>
<sequence length="192" mass="21993">MKLAENILNQMNHLRKSHIQFMLILFKAALSLTGRINFLNLSRYSQLNEKTYSRNFRRYFNFIQFNSSLIETVYHHQNEYLLALDASFIPKSGKATYGLGTFWNGVQHRPGRGLEISSLALVDVTYKTAYTLTAGQVPPVQRSSEENTLDFFLGQLRTLQQVKTPIALPKLLAVDGFYTKKRFIDSSLDAGY</sequence>
<reference evidence="1 2" key="1">
    <citation type="journal article" date="2012" name="FEBS Lett.">
        <title>Anammox organism KSU-1 expresses a NirK-type copper-containing nitrite reductase instead of a NirS-type with cytochrome cd1.</title>
        <authorList>
            <person name="Hira D."/>
            <person name="Toh H."/>
            <person name="Migita C.T."/>
            <person name="Okubo H."/>
            <person name="Nishiyama T."/>
            <person name="Hattori M."/>
            <person name="Furukawa K."/>
            <person name="Fujii T."/>
        </authorList>
    </citation>
    <scope>NUCLEOTIDE SEQUENCE [LARGE SCALE GENOMIC DNA]</scope>
</reference>
<accession>I3INF2</accession>
<evidence type="ECO:0000313" key="2">
    <source>
        <dbReference type="Proteomes" id="UP000002985"/>
    </source>
</evidence>
<dbReference type="STRING" id="247490.KSU1_C1651"/>
<dbReference type="Proteomes" id="UP000002985">
    <property type="component" value="Unassembled WGS sequence"/>
</dbReference>
<keyword evidence="2" id="KW-1185">Reference proteome</keyword>
<organism evidence="1 2">
    <name type="scientific">Candidatus Jettenia caeni</name>
    <dbReference type="NCBI Taxonomy" id="247490"/>
    <lineage>
        <taxon>Bacteria</taxon>
        <taxon>Pseudomonadati</taxon>
        <taxon>Planctomycetota</taxon>
        <taxon>Candidatus Brocadiia</taxon>
        <taxon>Candidatus Brocadiales</taxon>
        <taxon>Candidatus Brocadiaceae</taxon>
        <taxon>Candidatus Jettenia</taxon>
    </lineage>
</organism>